<comment type="similarity">
    <text evidence="1">In the C-terminal section; belongs to the transpeptidase family.</text>
</comment>
<dbReference type="Pfam" id="PF00912">
    <property type="entry name" value="Transgly"/>
    <property type="match status" value="1"/>
</dbReference>
<feature type="compositionally biased region" description="Basic and acidic residues" evidence="14">
    <location>
        <begin position="688"/>
        <end position="698"/>
    </location>
</feature>
<keyword evidence="8" id="KW-0133">Cell shape</keyword>
<dbReference type="InterPro" id="IPR012338">
    <property type="entry name" value="Beta-lactam/transpept-like"/>
</dbReference>
<evidence type="ECO:0000256" key="10">
    <source>
        <dbReference type="ARBA" id="ARBA00023268"/>
    </source>
</evidence>
<keyword evidence="15" id="KW-0472">Membrane</keyword>
<keyword evidence="15" id="KW-1133">Transmembrane helix</keyword>
<dbReference type="Proteomes" id="UP000431092">
    <property type="component" value="Unassembled WGS sequence"/>
</dbReference>
<dbReference type="InterPro" id="IPR001264">
    <property type="entry name" value="Glyco_trans_51"/>
</dbReference>
<dbReference type="Gene3D" id="3.40.710.10">
    <property type="entry name" value="DD-peptidase/beta-lactamase superfamily"/>
    <property type="match status" value="1"/>
</dbReference>
<keyword evidence="3" id="KW-0121">Carboxypeptidase</keyword>
<comment type="catalytic activity">
    <reaction evidence="12">
        <text>Preferential cleavage: (Ac)2-L-Lys-D-Ala-|-D-Ala. Also transpeptidation of peptidyl-alanyl moieties that are N-acyl substituents of D-alanine.</text>
        <dbReference type="EC" id="3.4.16.4"/>
    </reaction>
</comment>
<dbReference type="GO" id="GO:0030288">
    <property type="term" value="C:outer membrane-bounded periplasmic space"/>
    <property type="evidence" value="ECO:0007669"/>
    <property type="project" value="TreeGrafter"/>
</dbReference>
<reference evidence="18 19" key="1">
    <citation type="submission" date="2019-11" db="EMBL/GenBank/DDBJ databases">
        <title>Whole genome sequencing identifies a novel species of the genus Arsenicicoccus isolated from human blood.</title>
        <authorList>
            <person name="Jeong J.H."/>
            <person name="Kweon O.J."/>
            <person name="Kim H.R."/>
            <person name="Kim T.-H."/>
            <person name="Ha S.-M."/>
            <person name="Lee M.-K."/>
        </authorList>
    </citation>
    <scope>NUCLEOTIDE SEQUENCE [LARGE SCALE GENOMIC DNA]</scope>
    <source>
        <strain evidence="18 19">MKL-02</strain>
    </source>
</reference>
<evidence type="ECO:0000256" key="8">
    <source>
        <dbReference type="ARBA" id="ARBA00022960"/>
    </source>
</evidence>
<evidence type="ECO:0000256" key="11">
    <source>
        <dbReference type="ARBA" id="ARBA00023316"/>
    </source>
</evidence>
<dbReference type="FunFam" id="1.10.3810.10:FF:000001">
    <property type="entry name" value="Penicillin-binding protein 1A"/>
    <property type="match status" value="1"/>
</dbReference>
<evidence type="ECO:0000256" key="12">
    <source>
        <dbReference type="ARBA" id="ARBA00034000"/>
    </source>
</evidence>
<dbReference type="Pfam" id="PF00905">
    <property type="entry name" value="Transpeptidase"/>
    <property type="match status" value="1"/>
</dbReference>
<evidence type="ECO:0000256" key="4">
    <source>
        <dbReference type="ARBA" id="ARBA00022670"/>
    </source>
</evidence>
<keyword evidence="7" id="KW-0378">Hydrolase</keyword>
<evidence type="ECO:0000256" key="13">
    <source>
        <dbReference type="ARBA" id="ARBA00049902"/>
    </source>
</evidence>
<feature type="domain" description="Penicillin-binding protein transpeptidase" evidence="16">
    <location>
        <begin position="400"/>
        <end position="639"/>
    </location>
</feature>
<evidence type="ECO:0000313" key="19">
    <source>
        <dbReference type="Proteomes" id="UP000431092"/>
    </source>
</evidence>
<evidence type="ECO:0000256" key="14">
    <source>
        <dbReference type="SAM" id="MobiDB-lite"/>
    </source>
</evidence>
<evidence type="ECO:0000259" key="17">
    <source>
        <dbReference type="Pfam" id="PF00912"/>
    </source>
</evidence>
<accession>A0A6I3I3J9</accession>
<keyword evidence="9" id="KW-0573">Peptidoglycan synthesis</keyword>
<dbReference type="SUPFAM" id="SSF56601">
    <property type="entry name" value="beta-lactamase/transpeptidase-like"/>
    <property type="match status" value="1"/>
</dbReference>
<keyword evidence="10" id="KW-0511">Multifunctional enzyme</keyword>
<feature type="domain" description="Glycosyl transferase family 51" evidence="17">
    <location>
        <begin position="131"/>
        <end position="305"/>
    </location>
</feature>
<evidence type="ECO:0000256" key="5">
    <source>
        <dbReference type="ARBA" id="ARBA00022676"/>
    </source>
</evidence>
<dbReference type="GO" id="GO:0008658">
    <property type="term" value="F:penicillin binding"/>
    <property type="evidence" value="ECO:0007669"/>
    <property type="project" value="InterPro"/>
</dbReference>
<dbReference type="InterPro" id="IPR050396">
    <property type="entry name" value="Glycosyltr_51/Transpeptidase"/>
</dbReference>
<dbReference type="Gene3D" id="1.10.3810.10">
    <property type="entry name" value="Biosynthetic peptidoglycan transglycosylase-like"/>
    <property type="match status" value="1"/>
</dbReference>
<dbReference type="PANTHER" id="PTHR32282">
    <property type="entry name" value="BINDING PROTEIN TRANSPEPTIDASE, PUTATIVE-RELATED"/>
    <property type="match status" value="1"/>
</dbReference>
<proteinExistence type="inferred from homology"/>
<feature type="compositionally biased region" description="Low complexity" evidence="14">
    <location>
        <begin position="724"/>
        <end position="742"/>
    </location>
</feature>
<sequence>MPPRASGWGRGPAMLRARTRRGRHTDGQTGGGPTTSEHRGDRVSPATTQGAGAGVGPGGNPSSRARKPRKPRRRSGWARLLTWLGLALVTLLALGAAVVAYLYSTIDIPDPNPASQAQISTVYFADGKTEMGRLTGGTNRENVPLSRVPDHVQKAFLAAEDRSFYSNNGVSPSGIARAIKVSLEGGATQGGSTITQQYVKNTFLTSDQTVQRKLKEIIISVKLDQQRSKDQILEDYLNTIYFGRSASGIQTASKAYFGKDVSQLTPAEGALLASVIRGPSIYDPSRSASNLARSKERVSWILDAMVDQGWLTAAQRSQAVYPTVVKAKPIEITGGTNGYLVDLAKKELVSRAKLDEDAIAKGGLRIVTTVDQRYQQAMIEAIADRGAADDIEGAQTGMSAVEPGTGAIKALYGGTDFAKRPYNNAVDAHLSAGSTFKAYTLVGALQNGYSTRSRVSGSSPYQVPGTNDEIENEFNQQYGWIDLRQAAADSVNTAFVRLNKAIGPAATKKAALDAGIPGTAQVNVEDNLTNTLGTATPSVLDNTNGYATIAAEGRRATPHIIASVKSSDGEVDYTASTSTTQAIDRDVAVDVTEALTHPITEGTASYAQRVRRPAAGKTGTAEDHKEVWFIGYVPQLAAGCAIYKPSEDGRTNVPLGRNVGGYKYCVPIWTQFMRTVLEGVEEKDFPERVGVNDEDRKNIGTRPRSTSTASADPGGSGTSGTGDTGRASAPATSSAAQPSATAPAPPPPTQTARSAPTSATG</sequence>
<comment type="caution">
    <text evidence="18">The sequence shown here is derived from an EMBL/GenBank/DDBJ whole genome shotgun (WGS) entry which is preliminary data.</text>
</comment>
<feature type="compositionally biased region" description="Low complexity" evidence="14">
    <location>
        <begin position="750"/>
        <end position="761"/>
    </location>
</feature>
<dbReference type="GO" id="GO:0008360">
    <property type="term" value="P:regulation of cell shape"/>
    <property type="evidence" value="ECO:0007669"/>
    <property type="project" value="UniProtKB-KW"/>
</dbReference>
<organism evidence="18 19">
    <name type="scientific">Arsenicicoccus cauae</name>
    <dbReference type="NCBI Taxonomy" id="2663847"/>
    <lineage>
        <taxon>Bacteria</taxon>
        <taxon>Bacillati</taxon>
        <taxon>Actinomycetota</taxon>
        <taxon>Actinomycetes</taxon>
        <taxon>Micrococcales</taxon>
        <taxon>Intrasporangiaceae</taxon>
        <taxon>Arsenicicoccus</taxon>
    </lineage>
</organism>
<feature type="compositionally biased region" description="Basic residues" evidence="14">
    <location>
        <begin position="64"/>
        <end position="74"/>
    </location>
</feature>
<keyword evidence="11" id="KW-0961">Cell wall biogenesis/degradation</keyword>
<evidence type="ECO:0000313" key="18">
    <source>
        <dbReference type="EMBL" id="MTB70744.1"/>
    </source>
</evidence>
<keyword evidence="15" id="KW-0812">Transmembrane</keyword>
<dbReference type="GO" id="GO:0009002">
    <property type="term" value="F:serine-type D-Ala-D-Ala carboxypeptidase activity"/>
    <property type="evidence" value="ECO:0007669"/>
    <property type="project" value="UniProtKB-EC"/>
</dbReference>
<evidence type="ECO:0000256" key="1">
    <source>
        <dbReference type="ARBA" id="ARBA00007090"/>
    </source>
</evidence>
<feature type="compositionally biased region" description="Gly residues" evidence="14">
    <location>
        <begin position="714"/>
        <end position="723"/>
    </location>
</feature>
<feature type="region of interest" description="Disordered" evidence="14">
    <location>
        <begin position="1"/>
        <end position="74"/>
    </location>
</feature>
<evidence type="ECO:0000256" key="3">
    <source>
        <dbReference type="ARBA" id="ARBA00022645"/>
    </source>
</evidence>
<dbReference type="GO" id="GO:0008955">
    <property type="term" value="F:peptidoglycan glycosyltransferase activity"/>
    <property type="evidence" value="ECO:0007669"/>
    <property type="project" value="UniProtKB-EC"/>
</dbReference>
<dbReference type="InterPro" id="IPR036950">
    <property type="entry name" value="PBP_transglycosylase"/>
</dbReference>
<dbReference type="InterPro" id="IPR001460">
    <property type="entry name" value="PCN-bd_Tpept"/>
</dbReference>
<dbReference type="SUPFAM" id="SSF53955">
    <property type="entry name" value="Lysozyme-like"/>
    <property type="match status" value="1"/>
</dbReference>
<dbReference type="InterPro" id="IPR023346">
    <property type="entry name" value="Lysozyme-like_dom_sf"/>
</dbReference>
<evidence type="ECO:0000256" key="2">
    <source>
        <dbReference type="ARBA" id="ARBA00007739"/>
    </source>
</evidence>
<keyword evidence="5" id="KW-0328">Glycosyltransferase</keyword>
<protein>
    <submittedName>
        <fullName evidence="18">Penicillin-binding protein</fullName>
    </submittedName>
</protein>
<keyword evidence="4" id="KW-0645">Protease</keyword>
<name>A0A6I3I3J9_9MICO</name>
<dbReference type="EMBL" id="WLVL01000006">
    <property type="protein sequence ID" value="MTB70744.1"/>
    <property type="molecule type" value="Genomic_DNA"/>
</dbReference>
<keyword evidence="19" id="KW-1185">Reference proteome</keyword>
<comment type="similarity">
    <text evidence="2">In the N-terminal section; belongs to the glycosyltransferase 51 family.</text>
</comment>
<dbReference type="AlphaFoldDB" id="A0A6I3I3J9"/>
<evidence type="ECO:0000259" key="16">
    <source>
        <dbReference type="Pfam" id="PF00905"/>
    </source>
</evidence>
<dbReference type="PANTHER" id="PTHR32282:SF34">
    <property type="entry name" value="PENICILLIN-BINDING PROTEIN 1A"/>
    <property type="match status" value="1"/>
</dbReference>
<feature type="region of interest" description="Disordered" evidence="14">
    <location>
        <begin position="688"/>
        <end position="761"/>
    </location>
</feature>
<evidence type="ECO:0000256" key="9">
    <source>
        <dbReference type="ARBA" id="ARBA00022984"/>
    </source>
</evidence>
<dbReference type="GO" id="GO:0006508">
    <property type="term" value="P:proteolysis"/>
    <property type="evidence" value="ECO:0007669"/>
    <property type="project" value="UniProtKB-KW"/>
</dbReference>
<comment type="catalytic activity">
    <reaction evidence="13">
        <text>[GlcNAc-(1-&gt;4)-Mur2Ac(oyl-L-Ala-gamma-D-Glu-L-Lys-D-Ala-D-Ala)](n)-di-trans,octa-cis-undecaprenyl diphosphate + beta-D-GlcNAc-(1-&gt;4)-Mur2Ac(oyl-L-Ala-gamma-D-Glu-L-Lys-D-Ala-D-Ala)-di-trans,octa-cis-undecaprenyl diphosphate = [GlcNAc-(1-&gt;4)-Mur2Ac(oyl-L-Ala-gamma-D-Glu-L-Lys-D-Ala-D-Ala)](n+1)-di-trans,octa-cis-undecaprenyl diphosphate + di-trans,octa-cis-undecaprenyl diphosphate + H(+)</text>
        <dbReference type="Rhea" id="RHEA:23708"/>
        <dbReference type="Rhea" id="RHEA-COMP:9602"/>
        <dbReference type="Rhea" id="RHEA-COMP:9603"/>
        <dbReference type="ChEBI" id="CHEBI:15378"/>
        <dbReference type="ChEBI" id="CHEBI:58405"/>
        <dbReference type="ChEBI" id="CHEBI:60033"/>
        <dbReference type="ChEBI" id="CHEBI:78435"/>
        <dbReference type="EC" id="2.4.99.28"/>
    </reaction>
</comment>
<evidence type="ECO:0000256" key="15">
    <source>
        <dbReference type="SAM" id="Phobius"/>
    </source>
</evidence>
<evidence type="ECO:0000256" key="7">
    <source>
        <dbReference type="ARBA" id="ARBA00022801"/>
    </source>
</evidence>
<dbReference type="GO" id="GO:0071555">
    <property type="term" value="P:cell wall organization"/>
    <property type="evidence" value="ECO:0007669"/>
    <property type="project" value="UniProtKB-KW"/>
</dbReference>
<evidence type="ECO:0000256" key="6">
    <source>
        <dbReference type="ARBA" id="ARBA00022679"/>
    </source>
</evidence>
<gene>
    <name evidence="18" type="ORF">GGG17_01875</name>
</gene>
<feature type="transmembrane region" description="Helical" evidence="15">
    <location>
        <begin position="80"/>
        <end position="103"/>
    </location>
</feature>
<keyword evidence="6" id="KW-0808">Transferase</keyword>
<dbReference type="GO" id="GO:0009252">
    <property type="term" value="P:peptidoglycan biosynthetic process"/>
    <property type="evidence" value="ECO:0007669"/>
    <property type="project" value="UniProtKB-KW"/>
</dbReference>